<comment type="subunit">
    <text evidence="15">Homodimer.</text>
</comment>
<dbReference type="PROSITE" id="PS00886">
    <property type="entry name" value="ILVD_EDD_1"/>
    <property type="match status" value="1"/>
</dbReference>
<organism evidence="18 19">
    <name type="scientific">Thioalkalivibrio sulfidiphilus (strain HL-EbGR7)</name>
    <dbReference type="NCBI Taxonomy" id="396588"/>
    <lineage>
        <taxon>Bacteria</taxon>
        <taxon>Pseudomonadati</taxon>
        <taxon>Pseudomonadota</taxon>
        <taxon>Gammaproteobacteria</taxon>
        <taxon>Chromatiales</taxon>
        <taxon>Ectothiorhodospiraceae</taxon>
        <taxon>Thioalkalivibrio</taxon>
    </lineage>
</organism>
<dbReference type="GO" id="GO:0005829">
    <property type="term" value="C:cytosol"/>
    <property type="evidence" value="ECO:0007669"/>
    <property type="project" value="TreeGrafter"/>
</dbReference>
<dbReference type="PANTHER" id="PTHR43661">
    <property type="entry name" value="D-XYLONATE DEHYDRATASE"/>
    <property type="match status" value="1"/>
</dbReference>
<comment type="pathway">
    <text evidence="12 15">Amino-acid biosynthesis; L-valine biosynthesis; L-valine from pyruvate: step 3/4.</text>
</comment>
<dbReference type="GO" id="GO:0009099">
    <property type="term" value="P:L-valine biosynthetic process"/>
    <property type="evidence" value="ECO:0007669"/>
    <property type="project" value="UniProtKB-UniRule"/>
</dbReference>
<proteinExistence type="inferred from homology"/>
<dbReference type="GO" id="GO:0000287">
    <property type="term" value="F:magnesium ion binding"/>
    <property type="evidence" value="ECO:0007669"/>
    <property type="project" value="UniProtKB-UniRule"/>
</dbReference>
<dbReference type="SUPFAM" id="SSF143975">
    <property type="entry name" value="IlvD/EDD N-terminal domain-like"/>
    <property type="match status" value="1"/>
</dbReference>
<dbReference type="EMBL" id="CP001339">
    <property type="protein sequence ID" value="ACL71675.1"/>
    <property type="molecule type" value="Genomic_DNA"/>
</dbReference>
<feature type="binding site" evidence="15">
    <location>
        <position position="123"/>
    </location>
    <ligand>
        <name>Mg(2+)</name>
        <dbReference type="ChEBI" id="CHEBI:18420"/>
    </ligand>
</feature>
<dbReference type="HOGENOM" id="CLU_014271_4_3_6"/>
<dbReference type="UniPathway" id="UPA00049">
    <property type="reaction ID" value="UER00061"/>
</dbReference>
<dbReference type="Pfam" id="PF24877">
    <property type="entry name" value="ILV_EDD_C"/>
    <property type="match status" value="1"/>
</dbReference>
<dbReference type="InterPro" id="IPR042096">
    <property type="entry name" value="Dihydro-acid_dehy_C"/>
</dbReference>
<dbReference type="Pfam" id="PF00920">
    <property type="entry name" value="ILVD_EDD_N"/>
    <property type="match status" value="1"/>
</dbReference>
<dbReference type="InterPro" id="IPR004404">
    <property type="entry name" value="DihydroxyA_deHydtase"/>
</dbReference>
<evidence type="ECO:0000256" key="5">
    <source>
        <dbReference type="ARBA" id="ARBA00022723"/>
    </source>
</evidence>
<dbReference type="UniPathway" id="UPA00047">
    <property type="reaction ID" value="UER00057"/>
</dbReference>
<dbReference type="STRING" id="396588.Tgr7_0578"/>
<evidence type="ECO:0000256" key="14">
    <source>
        <dbReference type="ARBA" id="ARBA00029490"/>
    </source>
</evidence>
<dbReference type="GO" id="GO:0004160">
    <property type="term" value="F:dihydroxy-acid dehydratase activity"/>
    <property type="evidence" value="ECO:0007669"/>
    <property type="project" value="UniProtKB-UniRule"/>
</dbReference>
<comment type="similarity">
    <text evidence="2 15">Belongs to the IlvD/Edd family.</text>
</comment>
<evidence type="ECO:0000313" key="19">
    <source>
        <dbReference type="Proteomes" id="UP000002383"/>
    </source>
</evidence>
<evidence type="ECO:0000256" key="9">
    <source>
        <dbReference type="ARBA" id="ARBA00023239"/>
    </source>
</evidence>
<dbReference type="HAMAP" id="MF_00012">
    <property type="entry name" value="IlvD"/>
    <property type="match status" value="1"/>
</dbReference>
<gene>
    <name evidence="15" type="primary">ilvD</name>
    <name evidence="18" type="ordered locus">Tgr7_0578</name>
</gene>
<keyword evidence="3 15" id="KW-0028">Amino-acid biosynthesis</keyword>
<dbReference type="FunFam" id="3.50.30.80:FF:000001">
    <property type="entry name" value="Dihydroxy-acid dehydratase"/>
    <property type="match status" value="1"/>
</dbReference>
<dbReference type="EC" id="4.2.1.9" evidence="14 15"/>
<reference evidence="18 19" key="1">
    <citation type="journal article" date="2011" name="Stand. Genomic Sci.">
        <title>Complete genome sequence of 'Thioalkalivibrio sulfidophilus' HL-EbGr7.</title>
        <authorList>
            <person name="Muyzer G."/>
            <person name="Sorokin D.Y."/>
            <person name="Mavromatis K."/>
            <person name="Lapidus A."/>
            <person name="Clum A."/>
            <person name="Ivanova N."/>
            <person name="Pati A."/>
            <person name="d'Haeseleer P."/>
            <person name="Woyke T."/>
            <person name="Kyrpides N.C."/>
        </authorList>
    </citation>
    <scope>NUCLEOTIDE SEQUENCE [LARGE SCALE GENOMIC DNA]</scope>
    <source>
        <strain evidence="18 19">HL-EbGR7</strain>
    </source>
</reference>
<dbReference type="NCBIfam" id="NF009103">
    <property type="entry name" value="PRK12448.1"/>
    <property type="match status" value="1"/>
</dbReference>
<feature type="modified residue" description="N6-carboxylysine" evidence="15">
    <location>
        <position position="124"/>
    </location>
</feature>
<evidence type="ECO:0000256" key="7">
    <source>
        <dbReference type="ARBA" id="ARBA00023004"/>
    </source>
</evidence>
<evidence type="ECO:0000256" key="13">
    <source>
        <dbReference type="ARBA" id="ARBA00029437"/>
    </source>
</evidence>
<dbReference type="GO" id="GO:0009097">
    <property type="term" value="P:isoleucine biosynthetic process"/>
    <property type="evidence" value="ECO:0007669"/>
    <property type="project" value="UniProtKB-UniRule"/>
</dbReference>
<keyword evidence="9 15" id="KW-0456">Lyase</keyword>
<evidence type="ECO:0000256" key="4">
    <source>
        <dbReference type="ARBA" id="ARBA00022714"/>
    </source>
</evidence>
<feature type="domain" description="Dihydroxy-acid/6-phosphogluconate dehydratase N-terminal" evidence="16">
    <location>
        <begin position="34"/>
        <end position="359"/>
    </location>
</feature>
<keyword evidence="5 15" id="KW-0479">Metal-binding</keyword>
<comment type="catalytic activity">
    <reaction evidence="11">
        <text>(2R)-2,3-dihydroxy-3-methylbutanoate = 3-methyl-2-oxobutanoate + H2O</text>
        <dbReference type="Rhea" id="RHEA:24809"/>
        <dbReference type="ChEBI" id="CHEBI:11851"/>
        <dbReference type="ChEBI" id="CHEBI:15377"/>
        <dbReference type="ChEBI" id="CHEBI:49072"/>
        <dbReference type="EC" id="4.2.1.9"/>
    </reaction>
    <physiologicalReaction direction="left-to-right" evidence="11">
        <dbReference type="Rhea" id="RHEA:24810"/>
    </physiologicalReaction>
</comment>
<dbReference type="Proteomes" id="UP000002383">
    <property type="component" value="Chromosome"/>
</dbReference>
<comment type="cofactor">
    <cofactor evidence="1 15">
        <name>Mg(2+)</name>
        <dbReference type="ChEBI" id="CHEBI:18420"/>
    </cofactor>
</comment>
<dbReference type="InterPro" id="IPR037237">
    <property type="entry name" value="IlvD/EDD_N"/>
</dbReference>
<keyword evidence="4 15" id="KW-0001">2Fe-2S</keyword>
<evidence type="ECO:0000313" key="18">
    <source>
        <dbReference type="EMBL" id="ACL71675.1"/>
    </source>
</evidence>
<keyword evidence="7 15" id="KW-0408">Iron</keyword>
<dbReference type="NCBIfam" id="TIGR00110">
    <property type="entry name" value="ilvD"/>
    <property type="match status" value="1"/>
</dbReference>
<evidence type="ECO:0000259" key="17">
    <source>
        <dbReference type="Pfam" id="PF24877"/>
    </source>
</evidence>
<feature type="binding site" evidence="15">
    <location>
        <position position="508"/>
    </location>
    <ligand>
        <name>Mg(2+)</name>
        <dbReference type="ChEBI" id="CHEBI:18420"/>
    </ligand>
</feature>
<evidence type="ECO:0000256" key="15">
    <source>
        <dbReference type="HAMAP-Rule" id="MF_00012"/>
    </source>
</evidence>
<dbReference type="eggNOG" id="COG0129">
    <property type="taxonomic scope" value="Bacteria"/>
</dbReference>
<evidence type="ECO:0000256" key="6">
    <source>
        <dbReference type="ARBA" id="ARBA00022842"/>
    </source>
</evidence>
<dbReference type="InterPro" id="IPR056740">
    <property type="entry name" value="ILV_EDD_C"/>
</dbReference>
<feature type="active site" description="Proton acceptor" evidence="15">
    <location>
        <position position="534"/>
    </location>
</feature>
<feature type="binding site" evidence="15">
    <location>
        <position position="81"/>
    </location>
    <ligand>
        <name>Mg(2+)</name>
        <dbReference type="ChEBI" id="CHEBI:18420"/>
    </ligand>
</feature>
<dbReference type="PANTHER" id="PTHR43661:SF3">
    <property type="entry name" value="D-XYLONATE DEHYDRATASE YAGF-RELATED"/>
    <property type="match status" value="1"/>
</dbReference>
<comment type="pathway">
    <text evidence="13 15">Amino-acid biosynthesis; L-isoleucine biosynthesis; L-isoleucine from 2-oxobutanoate: step 3/4.</text>
</comment>
<feature type="domain" description="Dihydroxy-acid/6-phosphogluconate dehydratase C-terminal" evidence="17">
    <location>
        <begin position="408"/>
        <end position="624"/>
    </location>
</feature>
<comment type="function">
    <text evidence="15">Functions in the biosynthesis of branched-chain amino acids. Catalyzes the dehydration of (2R,3R)-2,3-dihydroxy-3-methylpentanoate (2,3-dihydroxy-3-methylvalerate) into 2-oxo-3-methylpentanoate (2-oxo-3-methylvalerate) and of (2R)-2,3-dihydroxy-3-methylbutanoate (2,3-dihydroxyisovalerate) into 2-oxo-3-methylbutanoate (2-oxoisovalerate), the penultimate precursor to L-isoleucine and L-valine, respectively.</text>
</comment>
<dbReference type="PROSITE" id="PS00887">
    <property type="entry name" value="ILVD_EDD_2"/>
    <property type="match status" value="1"/>
</dbReference>
<keyword evidence="8 15" id="KW-0411">Iron-sulfur</keyword>
<evidence type="ECO:0000256" key="3">
    <source>
        <dbReference type="ARBA" id="ARBA00022605"/>
    </source>
</evidence>
<dbReference type="AlphaFoldDB" id="B8GLS2"/>
<dbReference type="KEGG" id="tgr:Tgr7_0578"/>
<evidence type="ECO:0000256" key="12">
    <source>
        <dbReference type="ARBA" id="ARBA00029436"/>
    </source>
</evidence>
<accession>B8GLS2</accession>
<evidence type="ECO:0000259" key="16">
    <source>
        <dbReference type="Pfam" id="PF00920"/>
    </source>
</evidence>
<name>B8GLS2_THISH</name>
<comment type="catalytic activity">
    <reaction evidence="15">
        <text>(2R,3R)-2,3-dihydroxy-3-methylpentanoate = (S)-3-methyl-2-oxopentanoate + H2O</text>
        <dbReference type="Rhea" id="RHEA:27694"/>
        <dbReference type="ChEBI" id="CHEBI:15377"/>
        <dbReference type="ChEBI" id="CHEBI:35146"/>
        <dbReference type="ChEBI" id="CHEBI:49258"/>
        <dbReference type="EC" id="4.2.1.9"/>
    </reaction>
</comment>
<evidence type="ECO:0000256" key="8">
    <source>
        <dbReference type="ARBA" id="ARBA00023014"/>
    </source>
</evidence>
<keyword evidence="6 15" id="KW-0460">Magnesium</keyword>
<dbReference type="RefSeq" id="WP_012637163.1">
    <property type="nucleotide sequence ID" value="NC_011901.1"/>
</dbReference>
<evidence type="ECO:0000256" key="10">
    <source>
        <dbReference type="ARBA" id="ARBA00023304"/>
    </source>
</evidence>
<evidence type="ECO:0000256" key="2">
    <source>
        <dbReference type="ARBA" id="ARBA00006486"/>
    </source>
</evidence>
<evidence type="ECO:0000256" key="11">
    <source>
        <dbReference type="ARBA" id="ARBA00029304"/>
    </source>
</evidence>
<comment type="cofactor">
    <cofactor evidence="15">
        <name>[2Fe-2S] cluster</name>
        <dbReference type="ChEBI" id="CHEBI:190135"/>
    </cofactor>
    <text evidence="15">Binds 1 [2Fe-2S] cluster per subunit. This cluster acts as a Lewis acid cofactor.</text>
</comment>
<dbReference type="SUPFAM" id="SSF52016">
    <property type="entry name" value="LeuD/IlvD-like"/>
    <property type="match status" value="1"/>
</dbReference>
<sequence>MPQYRSRTTTHGRNMAGARALWRATGMKDGDFDKPIIAIANSFTQFVPGHVHLKDLGQMVAREIEKAGGVAKEFNTIAVDDGIAMGHGGMLYSLPSREIIADAVEYMVNAHCADALVCISNCDKITPGMLNAALRLNIPVVFVSGGPMESGKAIIGGKEVHLDLVDAMVSAANPKESDADVMEMERSACPTCGSCSGMFTANSMNCLTEALGLSLPGNGSTLATHADRRELFLRAGRLVVELAKRYYEQDDASVLPRSIASFEAFENAMCLDIAMGGSTNTVLHLLAAAQEAGVDFTMADIDRLSRKVPNICKVAPATQKYHMEDVHRAGGVMGILGELDRGGLLHRDVPTVHSRTLGEALETYDVMRTGDEAVKTFFRAGPGNVRTTEAFSQDKRWPSLDLDRENGCIRDIEHAYSRDGGLAVLYGNIAPEGCVVKTAGVDMSMFEAHELRYTTSVPTSTLRGFVGPARIFESQDAAVEAILGDRIKSGDVVIIRYEGPRGGPGMQEMLYPTSYLKSKGLGKECALITDGRFSGGTSGLSIGHVSPEAAEGGPIGLVEEGDLIEIDIPGRNINVAVSDEVLAERRRAMEAKGSDAWKPIGRERVVSNALKAYAAMTTSASRGAVRDVSQLERKR</sequence>
<evidence type="ECO:0000256" key="1">
    <source>
        <dbReference type="ARBA" id="ARBA00001946"/>
    </source>
</evidence>
<dbReference type="InterPro" id="IPR000581">
    <property type="entry name" value="ILV_EDD_N"/>
</dbReference>
<protein>
    <recommendedName>
        <fullName evidence="14 15">Dihydroxy-acid dehydratase</fullName>
        <shortName evidence="15">DAD</shortName>
        <ecNumber evidence="14 15">4.2.1.9</ecNumber>
    </recommendedName>
</protein>
<dbReference type="InterPro" id="IPR020558">
    <property type="entry name" value="DiOHA_6PGluconate_deHydtase_CS"/>
</dbReference>
<dbReference type="GO" id="GO:0051537">
    <property type="term" value="F:2 iron, 2 sulfur cluster binding"/>
    <property type="evidence" value="ECO:0007669"/>
    <property type="project" value="UniProtKB-UniRule"/>
</dbReference>
<comment type="caution">
    <text evidence="15">Lacks conserved residue(s) required for the propagation of feature annotation.</text>
</comment>
<dbReference type="Gene3D" id="3.50.30.80">
    <property type="entry name" value="IlvD/EDD C-terminal domain-like"/>
    <property type="match status" value="1"/>
</dbReference>
<feature type="binding site" description="via carbamate group" evidence="15">
    <location>
        <position position="124"/>
    </location>
    <ligand>
        <name>Mg(2+)</name>
        <dbReference type="ChEBI" id="CHEBI:18420"/>
    </ligand>
</feature>
<dbReference type="OrthoDB" id="9807077at2"/>
<keyword evidence="19" id="KW-1185">Reference proteome</keyword>
<keyword evidence="10 15" id="KW-0100">Branched-chain amino acid biosynthesis</keyword>